<dbReference type="CDD" id="cd01335">
    <property type="entry name" value="Radical_SAM"/>
    <property type="match status" value="1"/>
</dbReference>
<dbReference type="PROSITE" id="PS51918">
    <property type="entry name" value="RADICAL_SAM"/>
    <property type="match status" value="1"/>
</dbReference>
<dbReference type="SFLD" id="SFLDG01386">
    <property type="entry name" value="main_SPASM_domain-containing"/>
    <property type="match status" value="1"/>
</dbReference>
<dbReference type="PROSITE" id="PS01305">
    <property type="entry name" value="MOAA_NIFB_PQQE"/>
    <property type="match status" value="1"/>
</dbReference>
<dbReference type="InterPro" id="IPR058240">
    <property type="entry name" value="rSAM_sf"/>
</dbReference>
<dbReference type="GO" id="GO:0006777">
    <property type="term" value="P:Mo-molybdopterin cofactor biosynthetic process"/>
    <property type="evidence" value="ECO:0007669"/>
    <property type="project" value="UniProtKB-KW"/>
</dbReference>
<dbReference type="PANTHER" id="PTHR22960:SF0">
    <property type="entry name" value="MOLYBDENUM COFACTOR BIOSYNTHESIS PROTEIN 1"/>
    <property type="match status" value="1"/>
</dbReference>
<evidence type="ECO:0000313" key="14">
    <source>
        <dbReference type="EMBL" id="NSK15094.1"/>
    </source>
</evidence>
<dbReference type="GO" id="GO:0051539">
    <property type="term" value="F:4 iron, 4 sulfur cluster binding"/>
    <property type="evidence" value="ECO:0007669"/>
    <property type="project" value="UniProtKB-KW"/>
</dbReference>
<comment type="cofactor">
    <cofactor evidence="1">
        <name>[4Fe-4S] cluster</name>
        <dbReference type="ChEBI" id="CHEBI:49883"/>
    </cofactor>
</comment>
<comment type="catalytic activity">
    <reaction evidence="12">
        <text>GTP + AH2 + S-adenosyl-L-methionine = (8S)-3',8-cyclo-7,8-dihydroguanosine 5'-triphosphate + 5'-deoxyadenosine + L-methionine + A + H(+)</text>
        <dbReference type="Rhea" id="RHEA:49576"/>
        <dbReference type="ChEBI" id="CHEBI:13193"/>
        <dbReference type="ChEBI" id="CHEBI:15378"/>
        <dbReference type="ChEBI" id="CHEBI:17319"/>
        <dbReference type="ChEBI" id="CHEBI:17499"/>
        <dbReference type="ChEBI" id="CHEBI:37565"/>
        <dbReference type="ChEBI" id="CHEBI:57844"/>
        <dbReference type="ChEBI" id="CHEBI:59789"/>
        <dbReference type="ChEBI" id="CHEBI:131766"/>
        <dbReference type="EC" id="4.1.99.22"/>
    </reaction>
</comment>
<keyword evidence="16" id="KW-1185">Reference proteome</keyword>
<evidence type="ECO:0000313" key="15">
    <source>
        <dbReference type="EMBL" id="NVH58867.1"/>
    </source>
</evidence>
<keyword evidence="11" id="KW-0456">Lyase</keyword>
<dbReference type="Gene3D" id="3.20.20.70">
    <property type="entry name" value="Aldolase class I"/>
    <property type="match status" value="1"/>
</dbReference>
<evidence type="ECO:0000256" key="3">
    <source>
        <dbReference type="ARBA" id="ARBA00022485"/>
    </source>
</evidence>
<keyword evidence="5" id="KW-0479">Metal-binding</keyword>
<dbReference type="Proteomes" id="UP000701680">
    <property type="component" value="Unassembled WGS sequence"/>
</dbReference>
<dbReference type="GO" id="GO:0061799">
    <property type="term" value="F:cyclic pyranopterin monophosphate synthase activity"/>
    <property type="evidence" value="ECO:0007669"/>
    <property type="project" value="TreeGrafter"/>
</dbReference>
<feature type="domain" description="Radical SAM core" evidence="13">
    <location>
        <begin position="4"/>
        <end position="227"/>
    </location>
</feature>
<dbReference type="GO" id="GO:0061798">
    <property type="term" value="F:GTP 3',8'-cyclase activity"/>
    <property type="evidence" value="ECO:0007669"/>
    <property type="project" value="UniProtKB-EC"/>
</dbReference>
<keyword evidence="9" id="KW-0342">GTP-binding</keyword>
<sequence length="322" mass="35728">MIDRYGRTIDYMRISVTDRCNLRCVYCVPECGVTRIPTERLLTEEELLRITRAAAKEGIAHVKVTGGEPLLRPNLAWLVQKIRGIPGIETVTLTTNGILLPDQIDALVAAGICGINISLDTLNKERYRSLTRGGELERALAGLEAAKRQKSVTVKVNAVLYETHWEEDTLTLAALAKKDPVHVRFIEHMPLGTETEERPVREDAILALLQKEYGKCESYQGKIGEGPGHYVTFPGMTGKIGFISAISHKFCSGCNRLRLTADGDLRMCLQSKEGIPLRELLRDGATDEKVQEVFRGCILQKPEGHQMTEQKIEAEGMCQIGG</sequence>
<proteinExistence type="predicted"/>
<keyword evidence="6" id="KW-0547">Nucleotide-binding</keyword>
<dbReference type="InterPro" id="IPR010505">
    <property type="entry name" value="MoaA_twitch"/>
</dbReference>
<dbReference type="Pfam" id="PF06463">
    <property type="entry name" value="Mob_synth_C"/>
    <property type="match status" value="1"/>
</dbReference>
<keyword evidence="4" id="KW-0949">S-adenosyl-L-methionine</keyword>
<dbReference type="SUPFAM" id="SSF102114">
    <property type="entry name" value="Radical SAM enzymes"/>
    <property type="match status" value="1"/>
</dbReference>
<dbReference type="CDD" id="cd21117">
    <property type="entry name" value="Twitch_MoaA"/>
    <property type="match status" value="1"/>
</dbReference>
<reference evidence="16 17" key="1">
    <citation type="journal article" date="2020" name="Cell Host Microbe">
        <title>Functional and Genomic Variation between Human-Derived Isolates of Lachnospiraceae Reveals Inter- and Intra-Species Diversity.</title>
        <authorList>
            <person name="Sorbara M.T."/>
            <person name="Littmann E.R."/>
            <person name="Fontana E."/>
            <person name="Moody T.U."/>
            <person name="Kohout C.E."/>
            <person name="Gjonbalaj M."/>
            <person name="Eaton V."/>
            <person name="Seok R."/>
            <person name="Leiner I.M."/>
            <person name="Pamer E.G."/>
        </authorList>
    </citation>
    <scope>NUCLEOTIDE SEQUENCE [LARGE SCALE GENOMIC DNA]</scope>
    <source>
        <strain evidence="15 16">MSK.17.11</strain>
        <strain evidence="14 17">MSK.17.38</strain>
    </source>
</reference>
<dbReference type="InterPro" id="IPR050105">
    <property type="entry name" value="MoCo_biosynth_MoaA/MoaC"/>
</dbReference>
<evidence type="ECO:0000256" key="8">
    <source>
        <dbReference type="ARBA" id="ARBA00023014"/>
    </source>
</evidence>
<dbReference type="InterPro" id="IPR013785">
    <property type="entry name" value="Aldolase_TIM"/>
</dbReference>
<evidence type="ECO:0000313" key="16">
    <source>
        <dbReference type="Proteomes" id="UP000528555"/>
    </source>
</evidence>
<dbReference type="EC" id="4.1.99.22" evidence="2"/>
<dbReference type="UniPathway" id="UPA00344"/>
<dbReference type="GO" id="GO:0005525">
    <property type="term" value="F:GTP binding"/>
    <property type="evidence" value="ECO:0007669"/>
    <property type="project" value="UniProtKB-KW"/>
</dbReference>
<comment type="caution">
    <text evidence="15">The sequence shown here is derived from an EMBL/GenBank/DDBJ whole genome shotgun (WGS) entry which is preliminary data.</text>
</comment>
<evidence type="ECO:0000256" key="9">
    <source>
        <dbReference type="ARBA" id="ARBA00023134"/>
    </source>
</evidence>
<dbReference type="AlphaFoldDB" id="A0A850HMI9"/>
<dbReference type="PANTHER" id="PTHR22960">
    <property type="entry name" value="MOLYBDOPTERIN COFACTOR SYNTHESIS PROTEIN A"/>
    <property type="match status" value="1"/>
</dbReference>
<dbReference type="SFLD" id="SFLDS00029">
    <property type="entry name" value="Radical_SAM"/>
    <property type="match status" value="1"/>
</dbReference>
<dbReference type="OrthoDB" id="9763993at2"/>
<dbReference type="GO" id="GO:0046872">
    <property type="term" value="F:metal ion binding"/>
    <property type="evidence" value="ECO:0007669"/>
    <property type="project" value="UniProtKB-KW"/>
</dbReference>
<accession>A0A850HMI9</accession>
<dbReference type="Proteomes" id="UP000528555">
    <property type="component" value="Unassembled WGS sequence"/>
</dbReference>
<evidence type="ECO:0000256" key="4">
    <source>
        <dbReference type="ARBA" id="ARBA00022691"/>
    </source>
</evidence>
<name>A0A850HMI9_9FIRM</name>
<dbReference type="RefSeq" id="WP_101695949.1">
    <property type="nucleotide sequence ID" value="NZ_JAAITX010000006.1"/>
</dbReference>
<keyword evidence="8" id="KW-0411">Iron-sulfur</keyword>
<dbReference type="InterPro" id="IPR013483">
    <property type="entry name" value="MoaA"/>
</dbReference>
<dbReference type="EMBL" id="JAAITX010000006">
    <property type="protein sequence ID" value="NVH58867.1"/>
    <property type="molecule type" value="Genomic_DNA"/>
</dbReference>
<evidence type="ECO:0000259" key="13">
    <source>
        <dbReference type="PROSITE" id="PS51918"/>
    </source>
</evidence>
<evidence type="ECO:0000256" key="6">
    <source>
        <dbReference type="ARBA" id="ARBA00022741"/>
    </source>
</evidence>
<evidence type="ECO:0000256" key="5">
    <source>
        <dbReference type="ARBA" id="ARBA00022723"/>
    </source>
</evidence>
<gene>
    <name evidence="15" type="primary">moaA</name>
    <name evidence="15" type="ORF">G5A66_09470</name>
    <name evidence="14" type="ORF">G5A75_09495</name>
</gene>
<dbReference type="InterPro" id="IPR000385">
    <property type="entry name" value="MoaA_NifB_PqqE_Fe-S-bd_CS"/>
</dbReference>
<dbReference type="SFLD" id="SFLDG01067">
    <property type="entry name" value="SPASM/twitch_domain_containing"/>
    <property type="match status" value="1"/>
</dbReference>
<dbReference type="SFLD" id="SFLDG01383">
    <property type="entry name" value="cyclic_pyranopterin_phosphate"/>
    <property type="match status" value="1"/>
</dbReference>
<dbReference type="NCBIfam" id="TIGR02666">
    <property type="entry name" value="moaA"/>
    <property type="match status" value="1"/>
</dbReference>
<dbReference type="InterPro" id="IPR040064">
    <property type="entry name" value="MoaA-like"/>
</dbReference>
<dbReference type="Pfam" id="PF04055">
    <property type="entry name" value="Radical_SAM"/>
    <property type="match status" value="1"/>
</dbReference>
<dbReference type="EMBL" id="JAAIUO010000006">
    <property type="protein sequence ID" value="NSK15094.1"/>
    <property type="molecule type" value="Genomic_DNA"/>
</dbReference>
<keyword evidence="3" id="KW-0004">4Fe-4S</keyword>
<evidence type="ECO:0000313" key="17">
    <source>
        <dbReference type="Proteomes" id="UP000701680"/>
    </source>
</evidence>
<protein>
    <recommendedName>
        <fullName evidence="2">GTP 3',8-cyclase</fullName>
        <ecNumber evidence="2">4.1.99.22</ecNumber>
    </recommendedName>
</protein>
<keyword evidence="7" id="KW-0408">Iron</keyword>
<keyword evidence="10" id="KW-0501">Molybdenum cofactor biosynthesis</keyword>
<dbReference type="SMART" id="SM00729">
    <property type="entry name" value="Elp3"/>
    <property type="match status" value="1"/>
</dbReference>
<evidence type="ECO:0000256" key="7">
    <source>
        <dbReference type="ARBA" id="ARBA00023004"/>
    </source>
</evidence>
<dbReference type="InterPro" id="IPR006638">
    <property type="entry name" value="Elp3/MiaA/NifB-like_rSAM"/>
</dbReference>
<evidence type="ECO:0000256" key="11">
    <source>
        <dbReference type="ARBA" id="ARBA00023239"/>
    </source>
</evidence>
<dbReference type="InterPro" id="IPR007197">
    <property type="entry name" value="rSAM"/>
</dbReference>
<evidence type="ECO:0000256" key="12">
    <source>
        <dbReference type="ARBA" id="ARBA00048697"/>
    </source>
</evidence>
<evidence type="ECO:0000256" key="10">
    <source>
        <dbReference type="ARBA" id="ARBA00023150"/>
    </source>
</evidence>
<evidence type="ECO:0000256" key="2">
    <source>
        <dbReference type="ARBA" id="ARBA00012167"/>
    </source>
</evidence>
<reference evidence="15" key="2">
    <citation type="submission" date="2020-02" db="EMBL/GenBank/DDBJ databases">
        <authorList>
            <person name="Littmann E."/>
            <person name="Sorbara M."/>
        </authorList>
    </citation>
    <scope>NUCLEOTIDE SEQUENCE</scope>
    <source>
        <strain evidence="15">MSK.17.11</strain>
        <strain evidence="14">MSK.17.38</strain>
    </source>
</reference>
<evidence type="ECO:0000256" key="1">
    <source>
        <dbReference type="ARBA" id="ARBA00001966"/>
    </source>
</evidence>
<organism evidence="15 16">
    <name type="scientific">Dorea phocaeensis</name>
    <dbReference type="NCBI Taxonomy" id="2040291"/>
    <lineage>
        <taxon>Bacteria</taxon>
        <taxon>Bacillati</taxon>
        <taxon>Bacillota</taxon>
        <taxon>Clostridia</taxon>
        <taxon>Lachnospirales</taxon>
        <taxon>Lachnospiraceae</taxon>
        <taxon>Dorea</taxon>
    </lineage>
</organism>